<evidence type="ECO:0000256" key="1">
    <source>
        <dbReference type="ARBA" id="ARBA00022679"/>
    </source>
</evidence>
<dbReference type="InterPro" id="IPR050832">
    <property type="entry name" value="Bact_Acetyltransf"/>
</dbReference>
<dbReference type="Pfam" id="PF13673">
    <property type="entry name" value="Acetyltransf_10"/>
    <property type="match status" value="1"/>
</dbReference>
<proteinExistence type="predicted"/>
<feature type="domain" description="N-acetyltransferase" evidence="3">
    <location>
        <begin position="5"/>
        <end position="144"/>
    </location>
</feature>
<accession>A0ABW2LDF1</accession>
<dbReference type="PROSITE" id="PS51186">
    <property type="entry name" value="GNAT"/>
    <property type="match status" value="1"/>
</dbReference>
<keyword evidence="1" id="KW-0808">Transferase</keyword>
<organism evidence="4 5">
    <name type="scientific">Haloferula chungangensis</name>
    <dbReference type="NCBI Taxonomy" id="1048331"/>
    <lineage>
        <taxon>Bacteria</taxon>
        <taxon>Pseudomonadati</taxon>
        <taxon>Verrucomicrobiota</taxon>
        <taxon>Verrucomicrobiia</taxon>
        <taxon>Verrucomicrobiales</taxon>
        <taxon>Verrucomicrobiaceae</taxon>
        <taxon>Haloferula</taxon>
    </lineage>
</organism>
<dbReference type="SUPFAM" id="SSF55729">
    <property type="entry name" value="Acyl-CoA N-acyltransferases (Nat)"/>
    <property type="match status" value="1"/>
</dbReference>
<dbReference type="PANTHER" id="PTHR43877">
    <property type="entry name" value="AMINOALKYLPHOSPHONATE N-ACETYLTRANSFERASE-RELATED-RELATED"/>
    <property type="match status" value="1"/>
</dbReference>
<keyword evidence="5" id="KW-1185">Reference proteome</keyword>
<dbReference type="Proteomes" id="UP001596472">
    <property type="component" value="Unassembled WGS sequence"/>
</dbReference>
<protein>
    <submittedName>
        <fullName evidence="4">GNAT family N-acetyltransferase</fullName>
    </submittedName>
</protein>
<keyword evidence="2" id="KW-0012">Acyltransferase</keyword>
<evidence type="ECO:0000259" key="3">
    <source>
        <dbReference type="PROSITE" id="PS51186"/>
    </source>
</evidence>
<evidence type="ECO:0000256" key="2">
    <source>
        <dbReference type="ARBA" id="ARBA00023315"/>
    </source>
</evidence>
<dbReference type="InterPro" id="IPR016181">
    <property type="entry name" value="Acyl_CoA_acyltransferase"/>
</dbReference>
<name>A0ABW2LDF1_9BACT</name>
<evidence type="ECO:0000313" key="5">
    <source>
        <dbReference type="Proteomes" id="UP001596472"/>
    </source>
</evidence>
<reference evidence="5" key="1">
    <citation type="journal article" date="2019" name="Int. J. Syst. Evol. Microbiol.">
        <title>The Global Catalogue of Microorganisms (GCM) 10K type strain sequencing project: providing services to taxonomists for standard genome sequencing and annotation.</title>
        <authorList>
            <consortium name="The Broad Institute Genomics Platform"/>
            <consortium name="The Broad Institute Genome Sequencing Center for Infectious Disease"/>
            <person name="Wu L."/>
            <person name="Ma J."/>
        </authorList>
    </citation>
    <scope>NUCLEOTIDE SEQUENCE [LARGE SCALE GENOMIC DNA]</scope>
    <source>
        <strain evidence="5">CGMCC 4.1467</strain>
    </source>
</reference>
<dbReference type="CDD" id="cd04301">
    <property type="entry name" value="NAT_SF"/>
    <property type="match status" value="1"/>
</dbReference>
<dbReference type="InterPro" id="IPR000182">
    <property type="entry name" value="GNAT_dom"/>
</dbReference>
<sequence length="145" mass="16850">MISFHEIPHLSPAWREVLIHRDRISRRPLGINLSDEDTVNESSQRHFVLRDGSHIIAGLISCPPENKTIKLRQMWVHEDQQGNGMGSRLLTEISEQFAREGIERLRLHARVSVRSFYEKCGYLAEGRIFTEVGIPHIIMERQLTR</sequence>
<dbReference type="Gene3D" id="3.40.630.30">
    <property type="match status" value="1"/>
</dbReference>
<evidence type="ECO:0000313" key="4">
    <source>
        <dbReference type="EMBL" id="MFC7339590.1"/>
    </source>
</evidence>
<comment type="caution">
    <text evidence="4">The sequence shown here is derived from an EMBL/GenBank/DDBJ whole genome shotgun (WGS) entry which is preliminary data.</text>
</comment>
<dbReference type="RefSeq" id="WP_379716704.1">
    <property type="nucleotide sequence ID" value="NZ_JBHTBS010000021.1"/>
</dbReference>
<dbReference type="EMBL" id="JBHTBS010000021">
    <property type="protein sequence ID" value="MFC7339590.1"/>
    <property type="molecule type" value="Genomic_DNA"/>
</dbReference>
<gene>
    <name evidence="4" type="ORF">ACFQY0_20540</name>
</gene>